<protein>
    <recommendedName>
        <fullName evidence="4">DUF7707 domain-containing protein</fullName>
    </recommendedName>
</protein>
<dbReference type="HOGENOM" id="CLU_084512_1_1_1"/>
<feature type="region of interest" description="Disordered" evidence="1">
    <location>
        <begin position="121"/>
        <end position="167"/>
    </location>
</feature>
<evidence type="ECO:0000256" key="3">
    <source>
        <dbReference type="SAM" id="SignalP"/>
    </source>
</evidence>
<dbReference type="OMA" id="CSAQRNT"/>
<dbReference type="PANTHER" id="PTHR38118:SF3">
    <property type="entry name" value="ANCHORED CELL WALL PROTEIN 11"/>
    <property type="match status" value="1"/>
</dbReference>
<dbReference type="Pfam" id="PF24808">
    <property type="entry name" value="DUF7707"/>
    <property type="match status" value="1"/>
</dbReference>
<feature type="transmembrane region" description="Helical" evidence="2">
    <location>
        <begin position="168"/>
        <end position="189"/>
    </location>
</feature>
<proteinExistence type="predicted"/>
<keyword evidence="2" id="KW-0812">Transmembrane</keyword>
<evidence type="ECO:0000256" key="2">
    <source>
        <dbReference type="SAM" id="Phobius"/>
    </source>
</evidence>
<evidence type="ECO:0000313" key="5">
    <source>
        <dbReference type="EMBL" id="KEZ44256.1"/>
    </source>
</evidence>
<keyword evidence="2" id="KW-1133">Transmembrane helix</keyword>
<dbReference type="RefSeq" id="XP_016644055.1">
    <property type="nucleotide sequence ID" value="XM_016786049.1"/>
</dbReference>
<keyword evidence="6" id="KW-1185">Reference proteome</keyword>
<dbReference type="OrthoDB" id="2121879at2759"/>
<evidence type="ECO:0000259" key="4">
    <source>
        <dbReference type="Pfam" id="PF24808"/>
    </source>
</evidence>
<feature type="signal peptide" evidence="3">
    <location>
        <begin position="1"/>
        <end position="16"/>
    </location>
</feature>
<accession>A0A084GA94</accession>
<gene>
    <name evidence="5" type="ORF">SAPIO_CDS3202</name>
</gene>
<dbReference type="KEGG" id="sapo:SAPIO_CDS3202"/>
<dbReference type="EMBL" id="JOWA01000088">
    <property type="protein sequence ID" value="KEZ44256.1"/>
    <property type="molecule type" value="Genomic_DNA"/>
</dbReference>
<dbReference type="InterPro" id="IPR056124">
    <property type="entry name" value="DUF7707"/>
</dbReference>
<keyword evidence="3" id="KW-0732">Signal</keyword>
<evidence type="ECO:0000313" key="6">
    <source>
        <dbReference type="Proteomes" id="UP000028545"/>
    </source>
</evidence>
<feature type="chain" id="PRO_5001775479" description="DUF7707 domain-containing protein" evidence="3">
    <location>
        <begin position="17"/>
        <end position="190"/>
    </location>
</feature>
<feature type="domain" description="DUF7707" evidence="4">
    <location>
        <begin position="23"/>
        <end position="122"/>
    </location>
</feature>
<dbReference type="GeneID" id="27722274"/>
<comment type="caution">
    <text evidence="5">The sequence shown here is derived from an EMBL/GenBank/DDBJ whole genome shotgun (WGS) entry which is preliminary data.</text>
</comment>
<organism evidence="5 6">
    <name type="scientific">Pseudallescheria apiosperma</name>
    <name type="common">Scedosporium apiospermum</name>
    <dbReference type="NCBI Taxonomy" id="563466"/>
    <lineage>
        <taxon>Eukaryota</taxon>
        <taxon>Fungi</taxon>
        <taxon>Dikarya</taxon>
        <taxon>Ascomycota</taxon>
        <taxon>Pezizomycotina</taxon>
        <taxon>Sordariomycetes</taxon>
        <taxon>Hypocreomycetidae</taxon>
        <taxon>Microascales</taxon>
        <taxon>Microascaceae</taxon>
        <taxon>Scedosporium</taxon>
    </lineage>
</organism>
<sequence length="190" mass="19686">MRSLVSIVMALGLASAATITDFNVDPNSVAIRDRGAWCMGERNTCEALCPGAAKENKCDINTLDYTCTCNNGTEPGLKYYSASLYSFVCQEAFKQCTERSAGDPVELPKCETDIQAKCGTLDASKLPTDDEDTSTPTESSASSPTPSDSSSGSNGSEDSSSGDNKEGAAASVFVGTSAVAVAIGMFAVLL</sequence>
<dbReference type="AlphaFoldDB" id="A0A084GA94"/>
<dbReference type="Proteomes" id="UP000028545">
    <property type="component" value="Unassembled WGS sequence"/>
</dbReference>
<reference evidence="5 6" key="1">
    <citation type="journal article" date="2014" name="Genome Announc.">
        <title>Draft genome sequence of the pathogenic fungus Scedosporium apiospermum.</title>
        <authorList>
            <person name="Vandeputte P."/>
            <person name="Ghamrawi S."/>
            <person name="Rechenmann M."/>
            <person name="Iltis A."/>
            <person name="Giraud S."/>
            <person name="Fleury M."/>
            <person name="Thornton C."/>
            <person name="Delhaes L."/>
            <person name="Meyer W."/>
            <person name="Papon N."/>
            <person name="Bouchara J.P."/>
        </authorList>
    </citation>
    <scope>NUCLEOTIDE SEQUENCE [LARGE SCALE GENOMIC DNA]</scope>
    <source>
        <strain evidence="5 6">IHEM 14462</strain>
    </source>
</reference>
<evidence type="ECO:0000256" key="1">
    <source>
        <dbReference type="SAM" id="MobiDB-lite"/>
    </source>
</evidence>
<name>A0A084GA94_PSEDA</name>
<dbReference type="VEuPathDB" id="FungiDB:SAPIO_CDS3202"/>
<dbReference type="PANTHER" id="PTHR38118">
    <property type="entry name" value="ANCHORED CELL WALL PROTEIN 11-RELATED"/>
    <property type="match status" value="1"/>
</dbReference>
<feature type="compositionally biased region" description="Low complexity" evidence="1">
    <location>
        <begin position="134"/>
        <end position="162"/>
    </location>
</feature>
<keyword evidence="2" id="KW-0472">Membrane</keyword>